<dbReference type="AlphaFoldDB" id="A0A3S4ZNT9"/>
<protein>
    <submittedName>
        <fullName evidence="1">Uncharacterized protein</fullName>
    </submittedName>
</protein>
<gene>
    <name evidence="1" type="ORF">PXEA_LOCUS1479</name>
</gene>
<reference evidence="1" key="1">
    <citation type="submission" date="2018-11" db="EMBL/GenBank/DDBJ databases">
        <authorList>
            <consortium name="Pathogen Informatics"/>
        </authorList>
    </citation>
    <scope>NUCLEOTIDE SEQUENCE</scope>
</reference>
<name>A0A3S4ZNT9_9PLAT</name>
<feature type="non-terminal residue" evidence="1">
    <location>
        <position position="103"/>
    </location>
</feature>
<evidence type="ECO:0000313" key="2">
    <source>
        <dbReference type="Proteomes" id="UP000784294"/>
    </source>
</evidence>
<dbReference type="EMBL" id="CAAALY010003001">
    <property type="protein sequence ID" value="VEL08039.1"/>
    <property type="molecule type" value="Genomic_DNA"/>
</dbReference>
<proteinExistence type="predicted"/>
<comment type="caution">
    <text evidence="1">The sequence shown here is derived from an EMBL/GenBank/DDBJ whole genome shotgun (WGS) entry which is preliminary data.</text>
</comment>
<accession>A0A3S4ZNT9</accession>
<sequence length="103" mass="10953">MNLYDRADGLTGGNLSFGLSEFPTPQAPVSRASYGGCEFQHSGGYNDEKTLACRSYSNPGQSELTEPGASLLNPGLGRYASVATPEPECGKSFVDRPMNSRSQ</sequence>
<organism evidence="1 2">
    <name type="scientific">Protopolystoma xenopodis</name>
    <dbReference type="NCBI Taxonomy" id="117903"/>
    <lineage>
        <taxon>Eukaryota</taxon>
        <taxon>Metazoa</taxon>
        <taxon>Spiralia</taxon>
        <taxon>Lophotrochozoa</taxon>
        <taxon>Platyhelminthes</taxon>
        <taxon>Monogenea</taxon>
        <taxon>Polyopisthocotylea</taxon>
        <taxon>Polystomatidea</taxon>
        <taxon>Polystomatidae</taxon>
        <taxon>Protopolystoma</taxon>
    </lineage>
</organism>
<dbReference type="Proteomes" id="UP000784294">
    <property type="component" value="Unassembled WGS sequence"/>
</dbReference>
<evidence type="ECO:0000313" key="1">
    <source>
        <dbReference type="EMBL" id="VEL08039.1"/>
    </source>
</evidence>
<keyword evidence="2" id="KW-1185">Reference proteome</keyword>